<feature type="region of interest" description="Disordered" evidence="10">
    <location>
        <begin position="475"/>
        <end position="543"/>
    </location>
</feature>
<dbReference type="PANTHER" id="PTHR31297">
    <property type="entry name" value="GLUCAN ENDO-1,6-BETA-GLUCOSIDASE B"/>
    <property type="match status" value="1"/>
</dbReference>
<feature type="transmembrane region" description="Helical" evidence="11">
    <location>
        <begin position="549"/>
        <end position="567"/>
    </location>
</feature>
<dbReference type="EC" id="3.2.1.58" evidence="9"/>
<keyword evidence="14" id="KW-1185">Reference proteome</keyword>
<dbReference type="GO" id="GO:0016020">
    <property type="term" value="C:membrane"/>
    <property type="evidence" value="ECO:0007669"/>
    <property type="project" value="UniProtKB-SubCell"/>
</dbReference>
<dbReference type="EMBL" id="JAGRRH010000021">
    <property type="protein sequence ID" value="KAG7346522.1"/>
    <property type="molecule type" value="Genomic_DNA"/>
</dbReference>
<dbReference type="InterPro" id="IPR050386">
    <property type="entry name" value="Glycosyl_hydrolase_5"/>
</dbReference>
<evidence type="ECO:0000256" key="10">
    <source>
        <dbReference type="SAM" id="MobiDB-lite"/>
    </source>
</evidence>
<feature type="compositionally biased region" description="Basic and acidic residues" evidence="10">
    <location>
        <begin position="504"/>
        <end position="515"/>
    </location>
</feature>
<evidence type="ECO:0000256" key="8">
    <source>
        <dbReference type="ARBA" id="ARBA00036824"/>
    </source>
</evidence>
<evidence type="ECO:0000259" key="12">
    <source>
        <dbReference type="Pfam" id="PF00150"/>
    </source>
</evidence>
<proteinExistence type="predicted"/>
<dbReference type="GO" id="GO:0005576">
    <property type="term" value="C:extracellular region"/>
    <property type="evidence" value="ECO:0007669"/>
    <property type="project" value="TreeGrafter"/>
</dbReference>
<accession>A0A9K3KMR0</accession>
<gene>
    <name evidence="13" type="ORF">IV203_005590</name>
</gene>
<keyword evidence="7" id="KW-0961">Cell wall biogenesis/degradation</keyword>
<dbReference type="GO" id="GO:0071555">
    <property type="term" value="P:cell wall organization"/>
    <property type="evidence" value="ECO:0007669"/>
    <property type="project" value="UniProtKB-KW"/>
</dbReference>
<evidence type="ECO:0000256" key="9">
    <source>
        <dbReference type="ARBA" id="ARBA00038929"/>
    </source>
</evidence>
<sequence length="591" mass="67210">MGFSSSSTSTASSSTPSKARSWIRGVNLGGWLLAERFITPYLFALNTCQRNGDWCFYPGQLSAPSGKKYEICDLYHCEPHQLDLTHDYPTDEYTLFQSFDSKSLAKEYMTFHWDNFVTKADIQALQHAGVTHIRVPVPHYIMGDILPTEPWIDGQWLYFVRLVGWARQYGLQVWIDLHTAPGSQNGFDNSGQMLETATCQHWISSDANINRTIQVIRDISNAVMKDNLRDVVTGFGILNEPYMDCDINKVKQFNNDAFQTIRTILGPNAAVYMADSFNATQWNTGSWWTDPTIYNNTYLDSHYYHVFAEHERALNPKQHVAYTCAKLSRETASCCYQDPPHDTKVSQGISRIVGEWSAAFDTLPTERLNEIMSSIAKNGEAVQMSRELSRERRTFLKQLVQAQMVTYENVQSGVSSGWFYWTLKMEGGAFAEWDFLRGVTEGWIPQLPEPHVNSETQFGTCHEIAEATTDDRSIVHEFPDPQTSNTWPGPPIDDDYVVSLPNDKSSDKLKPKTRADSTSSEQSTDKTESKSVPTGSESKSKSSSSGWRWFRFFALCFFCYGIWQVFLKNEYGFGRSRTDYTPLTTATHLNI</sequence>
<evidence type="ECO:0000256" key="7">
    <source>
        <dbReference type="ARBA" id="ARBA00023316"/>
    </source>
</evidence>
<evidence type="ECO:0000256" key="1">
    <source>
        <dbReference type="ARBA" id="ARBA00004196"/>
    </source>
</evidence>
<keyword evidence="4 11" id="KW-0472">Membrane</keyword>
<dbReference type="InterPro" id="IPR001547">
    <property type="entry name" value="Glyco_hydro_5"/>
</dbReference>
<evidence type="ECO:0000256" key="2">
    <source>
        <dbReference type="ARBA" id="ARBA00004370"/>
    </source>
</evidence>
<dbReference type="Proteomes" id="UP000693970">
    <property type="component" value="Unassembled WGS sequence"/>
</dbReference>
<evidence type="ECO:0000256" key="3">
    <source>
        <dbReference type="ARBA" id="ARBA00022801"/>
    </source>
</evidence>
<dbReference type="Pfam" id="PF00150">
    <property type="entry name" value="Cellulase"/>
    <property type="match status" value="1"/>
</dbReference>
<evidence type="ECO:0000256" key="5">
    <source>
        <dbReference type="ARBA" id="ARBA00023180"/>
    </source>
</evidence>
<keyword evidence="6" id="KW-0326">Glycosidase</keyword>
<evidence type="ECO:0000313" key="13">
    <source>
        <dbReference type="EMBL" id="KAG7346522.1"/>
    </source>
</evidence>
<comment type="catalytic activity">
    <reaction evidence="8">
        <text>Successive hydrolysis of beta-D-glucose units from the non-reducing ends of (1-&gt;3)-beta-D-glucans, releasing alpha-glucose.</text>
        <dbReference type="EC" id="3.2.1.58"/>
    </reaction>
</comment>
<evidence type="ECO:0000256" key="6">
    <source>
        <dbReference type="ARBA" id="ARBA00023295"/>
    </source>
</evidence>
<feature type="domain" description="Glycoside hydrolase family 5" evidence="12">
    <location>
        <begin position="109"/>
        <end position="378"/>
    </location>
</feature>
<reference evidence="13" key="2">
    <citation type="submission" date="2021-04" db="EMBL/GenBank/DDBJ databases">
        <authorList>
            <person name="Podell S."/>
        </authorList>
    </citation>
    <scope>NUCLEOTIDE SEQUENCE</scope>
    <source>
        <strain evidence="13">Hildebrandi</strain>
    </source>
</reference>
<organism evidence="13 14">
    <name type="scientific">Nitzschia inconspicua</name>
    <dbReference type="NCBI Taxonomy" id="303405"/>
    <lineage>
        <taxon>Eukaryota</taxon>
        <taxon>Sar</taxon>
        <taxon>Stramenopiles</taxon>
        <taxon>Ochrophyta</taxon>
        <taxon>Bacillariophyta</taxon>
        <taxon>Bacillariophyceae</taxon>
        <taxon>Bacillariophycidae</taxon>
        <taxon>Bacillariales</taxon>
        <taxon>Bacillariaceae</taxon>
        <taxon>Nitzschia</taxon>
    </lineage>
</organism>
<dbReference type="GO" id="GO:0009986">
    <property type="term" value="C:cell surface"/>
    <property type="evidence" value="ECO:0007669"/>
    <property type="project" value="TreeGrafter"/>
</dbReference>
<keyword evidence="11" id="KW-1133">Transmembrane helix</keyword>
<protein>
    <recommendedName>
        <fullName evidence="9">glucan 1,3-beta-glucosidase</fullName>
        <ecNumber evidence="9">3.2.1.58</ecNumber>
    </recommendedName>
</protein>
<reference evidence="13" key="1">
    <citation type="journal article" date="2021" name="Sci. Rep.">
        <title>Diploid genomic architecture of Nitzschia inconspicua, an elite biomass production diatom.</title>
        <authorList>
            <person name="Oliver A."/>
            <person name="Podell S."/>
            <person name="Pinowska A."/>
            <person name="Traller J.C."/>
            <person name="Smith S.R."/>
            <person name="McClure R."/>
            <person name="Beliaev A."/>
            <person name="Bohutskyi P."/>
            <person name="Hill E.A."/>
            <person name="Rabines A."/>
            <person name="Zheng H."/>
            <person name="Allen L.Z."/>
            <person name="Kuo A."/>
            <person name="Grigoriev I.V."/>
            <person name="Allen A.E."/>
            <person name="Hazlebeck D."/>
            <person name="Allen E.E."/>
        </authorList>
    </citation>
    <scope>NUCLEOTIDE SEQUENCE</scope>
    <source>
        <strain evidence="13">Hildebrandi</strain>
    </source>
</reference>
<evidence type="ECO:0000256" key="11">
    <source>
        <dbReference type="SAM" id="Phobius"/>
    </source>
</evidence>
<dbReference type="PANTHER" id="PTHR31297:SF34">
    <property type="entry name" value="GLUCAN 1,3-BETA-GLUCOSIDASE 2"/>
    <property type="match status" value="1"/>
</dbReference>
<comment type="caution">
    <text evidence="13">The sequence shown here is derived from an EMBL/GenBank/DDBJ whole genome shotgun (WGS) entry which is preliminary data.</text>
</comment>
<keyword evidence="3" id="KW-0378">Hydrolase</keyword>
<dbReference type="GO" id="GO:0004338">
    <property type="term" value="F:glucan exo-1,3-beta-glucosidase activity"/>
    <property type="evidence" value="ECO:0007669"/>
    <property type="project" value="UniProtKB-EC"/>
</dbReference>
<name>A0A9K3KMR0_9STRA</name>
<dbReference type="OrthoDB" id="1887033at2759"/>
<keyword evidence="5" id="KW-0325">Glycoprotein</keyword>
<dbReference type="GO" id="GO:0009251">
    <property type="term" value="P:glucan catabolic process"/>
    <property type="evidence" value="ECO:0007669"/>
    <property type="project" value="TreeGrafter"/>
</dbReference>
<keyword evidence="11" id="KW-0812">Transmembrane</keyword>
<evidence type="ECO:0000313" key="14">
    <source>
        <dbReference type="Proteomes" id="UP000693970"/>
    </source>
</evidence>
<comment type="subcellular location">
    <subcellularLocation>
        <location evidence="1">Cell envelope</location>
    </subcellularLocation>
    <subcellularLocation>
        <location evidence="2">Membrane</location>
    </subcellularLocation>
</comment>
<evidence type="ECO:0000256" key="4">
    <source>
        <dbReference type="ARBA" id="ARBA00023136"/>
    </source>
</evidence>
<dbReference type="AlphaFoldDB" id="A0A9K3KMR0"/>